<evidence type="ECO:0000313" key="2">
    <source>
        <dbReference type="EMBL" id="NDL61824.1"/>
    </source>
</evidence>
<dbReference type="CDD" id="cd23763">
    <property type="entry name" value="ASKHA_ATPase_ROK"/>
    <property type="match status" value="1"/>
</dbReference>
<reference evidence="2 3" key="2">
    <citation type="submission" date="2020-02" db="EMBL/GenBank/DDBJ databases">
        <title>The new genus of Enterobacteriales.</title>
        <authorList>
            <person name="Kim I.S."/>
        </authorList>
    </citation>
    <scope>NUCLEOTIDE SEQUENCE [LARGE SCALE GENOMIC DNA]</scope>
    <source>
        <strain evidence="2 3">SAP-6</strain>
    </source>
</reference>
<dbReference type="Proteomes" id="UP000461443">
    <property type="component" value="Unassembled WGS sequence"/>
</dbReference>
<organism evidence="2 3">
    <name type="scientific">Acerihabitans arboris</name>
    <dbReference type="NCBI Taxonomy" id="2691583"/>
    <lineage>
        <taxon>Bacteria</taxon>
        <taxon>Pseudomonadati</taxon>
        <taxon>Pseudomonadota</taxon>
        <taxon>Gammaproteobacteria</taxon>
        <taxon>Enterobacterales</taxon>
        <taxon>Pectobacteriaceae</taxon>
        <taxon>Acerihabitans</taxon>
    </lineage>
</organism>
<sequence length="348" mass="36589">MDYPLTSNTQQLKLINVAHVIEALKALNGATKSAVAQATGLSVATCGTILNGLCATGEVLQQALEESSGGRPAQRFVYNEHFFYVLSLFVADVYSDHVISYRVTSAGGNIVCAGKEPGAVADTGGIIACIAEHAGRYNIQAVGIGLPGVIVGGKVLTCDIPAFEGVALQRILTDRFGLFTKVGNDMNYTAYGFYKNRGLGKDQPLAYLMFPEKHCPGCGIIVGGKALEGATQFAGEVAHLPWHVGVGEVAADGARYGGPADGLARTVADIAISLISIINPGIIAITGARIGPETMATAARLCQAAIPREHLPEIIYREGMEDDYLKGIAEMTLESANYQRLFGAAVSR</sequence>
<evidence type="ECO:0000256" key="1">
    <source>
        <dbReference type="ARBA" id="ARBA00006479"/>
    </source>
</evidence>
<evidence type="ECO:0000313" key="3">
    <source>
        <dbReference type="Proteomes" id="UP000461443"/>
    </source>
</evidence>
<reference evidence="2 3" key="1">
    <citation type="submission" date="2019-12" db="EMBL/GenBank/DDBJ databases">
        <authorList>
            <person name="Lee S.D."/>
        </authorList>
    </citation>
    <scope>NUCLEOTIDE SEQUENCE [LARGE SCALE GENOMIC DNA]</scope>
    <source>
        <strain evidence="2 3">SAP-6</strain>
    </source>
</reference>
<protein>
    <submittedName>
        <fullName evidence="2">ROK family protein</fullName>
    </submittedName>
</protein>
<comment type="caution">
    <text evidence="2">The sequence shown here is derived from an EMBL/GenBank/DDBJ whole genome shotgun (WGS) entry which is preliminary data.</text>
</comment>
<proteinExistence type="inferred from homology"/>
<dbReference type="Pfam" id="PF00480">
    <property type="entry name" value="ROK"/>
    <property type="match status" value="1"/>
</dbReference>
<dbReference type="EMBL" id="WUBS01000002">
    <property type="protein sequence ID" value="NDL61824.1"/>
    <property type="molecule type" value="Genomic_DNA"/>
</dbReference>
<accession>A0A845SFV2</accession>
<dbReference type="AlphaFoldDB" id="A0A845SFV2"/>
<dbReference type="PANTHER" id="PTHR18964">
    <property type="entry name" value="ROK (REPRESSOR, ORF, KINASE) FAMILY"/>
    <property type="match status" value="1"/>
</dbReference>
<dbReference type="SUPFAM" id="SSF53067">
    <property type="entry name" value="Actin-like ATPase domain"/>
    <property type="match status" value="1"/>
</dbReference>
<gene>
    <name evidence="2" type="ORF">GRH90_03480</name>
</gene>
<dbReference type="InterPro" id="IPR036390">
    <property type="entry name" value="WH_DNA-bd_sf"/>
</dbReference>
<dbReference type="PANTHER" id="PTHR18964:SF149">
    <property type="entry name" value="BIFUNCTIONAL UDP-N-ACETYLGLUCOSAMINE 2-EPIMERASE_N-ACETYLMANNOSAMINE KINASE"/>
    <property type="match status" value="1"/>
</dbReference>
<comment type="similarity">
    <text evidence="1">Belongs to the ROK (NagC/XylR) family.</text>
</comment>
<dbReference type="InterPro" id="IPR043129">
    <property type="entry name" value="ATPase_NBD"/>
</dbReference>
<dbReference type="Gene3D" id="3.30.420.40">
    <property type="match status" value="2"/>
</dbReference>
<dbReference type="RefSeq" id="WP_162364503.1">
    <property type="nucleotide sequence ID" value="NZ_WUBS01000002.1"/>
</dbReference>
<keyword evidence="3" id="KW-1185">Reference proteome</keyword>
<dbReference type="InterPro" id="IPR036388">
    <property type="entry name" value="WH-like_DNA-bd_sf"/>
</dbReference>
<dbReference type="Gene3D" id="1.10.10.10">
    <property type="entry name" value="Winged helix-like DNA-binding domain superfamily/Winged helix DNA-binding domain"/>
    <property type="match status" value="1"/>
</dbReference>
<dbReference type="InterPro" id="IPR000600">
    <property type="entry name" value="ROK"/>
</dbReference>
<name>A0A845SFV2_9GAMM</name>
<dbReference type="SUPFAM" id="SSF46785">
    <property type="entry name" value="Winged helix' DNA-binding domain"/>
    <property type="match status" value="1"/>
</dbReference>